<dbReference type="Proteomes" id="UP000595197">
    <property type="component" value="Chromosome"/>
</dbReference>
<evidence type="ECO:0000313" key="1">
    <source>
        <dbReference type="EMBL" id="QQP90233.1"/>
    </source>
</evidence>
<evidence type="ECO:0000313" key="2">
    <source>
        <dbReference type="Proteomes" id="UP000595197"/>
    </source>
</evidence>
<dbReference type="RefSeq" id="WP_158043779.1">
    <property type="nucleotide sequence ID" value="NZ_CP067420.1"/>
</dbReference>
<protein>
    <submittedName>
        <fullName evidence="1">Uncharacterized protein</fullName>
    </submittedName>
</protein>
<gene>
    <name evidence="1" type="ORF">IGS68_02935</name>
</gene>
<keyword evidence="2" id="KW-1185">Reference proteome</keyword>
<name>A0ABX7B7W4_9PROT</name>
<accession>A0ABX7B7W4</accession>
<dbReference type="EMBL" id="CP067420">
    <property type="protein sequence ID" value="QQP90233.1"/>
    <property type="molecule type" value="Genomic_DNA"/>
</dbReference>
<sequence length="64" mass="7008">MATNAEIAAKLLRDAASFFRHVGEQNDPIREQMDTNAQAYETIAGLVETEPTAQFDLAERGPDA</sequence>
<proteinExistence type="predicted"/>
<reference evidence="1" key="1">
    <citation type="submission" date="2021-02" db="EMBL/GenBank/DDBJ databases">
        <title>Skermanella TT6 skin isolate.</title>
        <authorList>
            <person name="Lee K."/>
            <person name="Ganzorig M."/>
        </authorList>
    </citation>
    <scope>NUCLEOTIDE SEQUENCE</scope>
    <source>
        <strain evidence="1">TT6</strain>
    </source>
</reference>
<organism evidence="1 2">
    <name type="scientific">Skermanella cutis</name>
    <dbReference type="NCBI Taxonomy" id="2775420"/>
    <lineage>
        <taxon>Bacteria</taxon>
        <taxon>Pseudomonadati</taxon>
        <taxon>Pseudomonadota</taxon>
        <taxon>Alphaproteobacteria</taxon>
        <taxon>Rhodospirillales</taxon>
        <taxon>Azospirillaceae</taxon>
        <taxon>Skermanella</taxon>
    </lineage>
</organism>